<dbReference type="EMBL" id="MHIN01000033">
    <property type="protein sequence ID" value="OGY54315.1"/>
    <property type="molecule type" value="Genomic_DNA"/>
</dbReference>
<dbReference type="InterPro" id="IPR016035">
    <property type="entry name" value="Acyl_Trfase/lysoPLipase"/>
</dbReference>
<dbReference type="InterPro" id="IPR002641">
    <property type="entry name" value="PNPLA_dom"/>
</dbReference>
<dbReference type="GO" id="GO:0016787">
    <property type="term" value="F:hydrolase activity"/>
    <property type="evidence" value="ECO:0007669"/>
    <property type="project" value="UniProtKB-UniRule"/>
</dbReference>
<feature type="short sequence motif" description="GXSXG" evidence="4">
    <location>
        <begin position="56"/>
        <end position="60"/>
    </location>
</feature>
<accession>A0A1G1YPM3</accession>
<dbReference type="Proteomes" id="UP000178122">
    <property type="component" value="Unassembled WGS sequence"/>
</dbReference>
<name>A0A1G1YPM3_9BACT</name>
<evidence type="ECO:0000313" key="6">
    <source>
        <dbReference type="EMBL" id="OGY54315.1"/>
    </source>
</evidence>
<feature type="active site" description="Proton acceptor" evidence="4">
    <location>
        <position position="173"/>
    </location>
</feature>
<sequence>MSDDQLKNNNLKQENIQIKRKTVGLAVGGGFIRSTAAIGAIEVLQENNIPIDLVSGCSSGAAVASAYAAGTLRQFKERLIRGPRREYWRIIFEPTVPKEGLLKGERNRRFFEEFVGDKNFSDLQKKLLILTTDLISMKEVVVDSGRVGRAIQAATSVPGVFVPVKDGSRILVDGGNFNIIPSKILYQKGVDYVIAIHTAQLPNLITRFLSNFKHLHKRDQIIEQKKIKNLDLNILQIVLRAVKISSGQIKNFYYSNFPYDALIIPDITGIKRWHIGRVNYLVNQGRKAAEAMLPKIKSDLGL</sequence>
<keyword evidence="2 4" id="KW-0442">Lipid degradation</keyword>
<feature type="short sequence motif" description="DGA/G" evidence="4">
    <location>
        <begin position="173"/>
        <end position="175"/>
    </location>
</feature>
<dbReference type="PANTHER" id="PTHR14226:SF29">
    <property type="entry name" value="NEUROPATHY TARGET ESTERASE SWS"/>
    <property type="match status" value="1"/>
</dbReference>
<dbReference type="PANTHER" id="PTHR14226">
    <property type="entry name" value="NEUROPATHY TARGET ESTERASE/SWISS CHEESE D.MELANOGASTER"/>
    <property type="match status" value="1"/>
</dbReference>
<evidence type="ECO:0000256" key="2">
    <source>
        <dbReference type="ARBA" id="ARBA00022963"/>
    </source>
</evidence>
<proteinExistence type="predicted"/>
<reference evidence="6 7" key="1">
    <citation type="journal article" date="2016" name="Nat. Commun.">
        <title>Thousands of microbial genomes shed light on interconnected biogeochemical processes in an aquifer system.</title>
        <authorList>
            <person name="Anantharaman K."/>
            <person name="Brown C.T."/>
            <person name="Hug L.A."/>
            <person name="Sharon I."/>
            <person name="Castelle C.J."/>
            <person name="Probst A.J."/>
            <person name="Thomas B.C."/>
            <person name="Singh A."/>
            <person name="Wilkins M.J."/>
            <person name="Karaoz U."/>
            <person name="Brodie E.L."/>
            <person name="Williams K.H."/>
            <person name="Hubbard S.S."/>
            <person name="Banfield J.F."/>
        </authorList>
    </citation>
    <scope>NUCLEOTIDE SEQUENCE [LARGE SCALE GENOMIC DNA]</scope>
</reference>
<comment type="caution">
    <text evidence="6">The sequence shown here is derived from an EMBL/GenBank/DDBJ whole genome shotgun (WGS) entry which is preliminary data.</text>
</comment>
<comment type="caution">
    <text evidence="4">Lacks conserved residue(s) required for the propagation of feature annotation.</text>
</comment>
<evidence type="ECO:0000313" key="7">
    <source>
        <dbReference type="Proteomes" id="UP000178122"/>
    </source>
</evidence>
<dbReference type="AlphaFoldDB" id="A0A1G1YPM3"/>
<dbReference type="SUPFAM" id="SSF52151">
    <property type="entry name" value="FabD/lysophospholipase-like"/>
    <property type="match status" value="1"/>
</dbReference>
<evidence type="ECO:0000256" key="1">
    <source>
        <dbReference type="ARBA" id="ARBA00022801"/>
    </source>
</evidence>
<evidence type="ECO:0000256" key="3">
    <source>
        <dbReference type="ARBA" id="ARBA00023098"/>
    </source>
</evidence>
<evidence type="ECO:0000259" key="5">
    <source>
        <dbReference type="PROSITE" id="PS51635"/>
    </source>
</evidence>
<dbReference type="Pfam" id="PF01734">
    <property type="entry name" value="Patatin"/>
    <property type="match status" value="1"/>
</dbReference>
<dbReference type="InterPro" id="IPR050301">
    <property type="entry name" value="NTE"/>
</dbReference>
<keyword evidence="3 4" id="KW-0443">Lipid metabolism</keyword>
<organism evidence="6 7">
    <name type="scientific">Candidatus Buchananbacteria bacterium RIFCSPLOWO2_01_FULL_40_23b</name>
    <dbReference type="NCBI Taxonomy" id="1797544"/>
    <lineage>
        <taxon>Bacteria</taxon>
        <taxon>Candidatus Buchananiibacteriota</taxon>
    </lineage>
</organism>
<dbReference type="GO" id="GO:0016042">
    <property type="term" value="P:lipid catabolic process"/>
    <property type="evidence" value="ECO:0007669"/>
    <property type="project" value="UniProtKB-UniRule"/>
</dbReference>
<dbReference type="PROSITE" id="PS51635">
    <property type="entry name" value="PNPLA"/>
    <property type="match status" value="1"/>
</dbReference>
<feature type="domain" description="PNPLA" evidence="5">
    <location>
        <begin position="25"/>
        <end position="186"/>
    </location>
</feature>
<evidence type="ECO:0000256" key="4">
    <source>
        <dbReference type="PROSITE-ProRule" id="PRU01161"/>
    </source>
</evidence>
<protein>
    <recommendedName>
        <fullName evidence="5">PNPLA domain-containing protein</fullName>
    </recommendedName>
</protein>
<keyword evidence="1 4" id="KW-0378">Hydrolase</keyword>
<gene>
    <name evidence="6" type="ORF">A2912_04745</name>
</gene>
<dbReference type="Gene3D" id="3.40.1090.10">
    <property type="entry name" value="Cytosolic phospholipase A2 catalytic domain"/>
    <property type="match status" value="2"/>
</dbReference>
<feature type="active site" description="Nucleophile" evidence="4">
    <location>
        <position position="58"/>
    </location>
</feature>